<dbReference type="Proteomes" id="UP000035425">
    <property type="component" value="Unassembled WGS sequence"/>
</dbReference>
<accession>A0ABR5F221</accession>
<evidence type="ECO:0000256" key="1">
    <source>
        <dbReference type="SAM" id="MobiDB-lite"/>
    </source>
</evidence>
<dbReference type="RefSeq" id="WP_047223836.1">
    <property type="nucleotide sequence ID" value="NZ_JWIO01000026.1"/>
</dbReference>
<comment type="caution">
    <text evidence="2">The sequence shown here is derived from an EMBL/GenBank/DDBJ whole genome shotgun (WGS) entry which is preliminary data.</text>
</comment>
<keyword evidence="3" id="KW-1185">Reference proteome</keyword>
<evidence type="ECO:0000313" key="3">
    <source>
        <dbReference type="Proteomes" id="UP000035425"/>
    </source>
</evidence>
<feature type="region of interest" description="Disordered" evidence="1">
    <location>
        <begin position="240"/>
        <end position="333"/>
    </location>
</feature>
<feature type="compositionally biased region" description="Polar residues" evidence="1">
    <location>
        <begin position="291"/>
        <end position="310"/>
    </location>
</feature>
<feature type="compositionally biased region" description="Low complexity" evidence="1">
    <location>
        <begin position="252"/>
        <end position="282"/>
    </location>
</feature>
<gene>
    <name evidence="2" type="ORF">FrCorBMG51_15875</name>
</gene>
<name>A0ABR5F221_9ACTN</name>
<feature type="region of interest" description="Disordered" evidence="1">
    <location>
        <begin position="478"/>
        <end position="500"/>
    </location>
</feature>
<feature type="compositionally biased region" description="Low complexity" evidence="1">
    <location>
        <begin position="197"/>
        <end position="206"/>
    </location>
</feature>
<reference evidence="2 3" key="1">
    <citation type="submission" date="2014-12" db="EMBL/GenBank/DDBJ databases">
        <title>Frankia sp. BMG5.1 draft genome.</title>
        <authorList>
            <person name="Gtari M."/>
            <person name="Ghodhbane-Gtari F."/>
            <person name="Nouioui I."/>
            <person name="Ktari A."/>
            <person name="Hezbri K."/>
            <person name="Mimouni W."/>
            <person name="Sbissi I."/>
            <person name="Ayari A."/>
            <person name="Yamanaka T."/>
            <person name="Normand P."/>
            <person name="Tisa L.S."/>
            <person name="Boudabous A."/>
        </authorList>
    </citation>
    <scope>NUCLEOTIDE SEQUENCE [LARGE SCALE GENOMIC DNA]</scope>
    <source>
        <strain evidence="2 3">BMG5.1</strain>
    </source>
</reference>
<dbReference type="EMBL" id="JWIO01000026">
    <property type="protein sequence ID" value="KLL10763.1"/>
    <property type="molecule type" value="Genomic_DNA"/>
</dbReference>
<proteinExistence type="predicted"/>
<feature type="region of interest" description="Disordered" evidence="1">
    <location>
        <begin position="189"/>
        <end position="210"/>
    </location>
</feature>
<protein>
    <submittedName>
        <fullName evidence="2">Uncharacterized protein</fullName>
    </submittedName>
</protein>
<feature type="compositionally biased region" description="Low complexity" evidence="1">
    <location>
        <begin position="478"/>
        <end position="497"/>
    </location>
</feature>
<evidence type="ECO:0000313" key="2">
    <source>
        <dbReference type="EMBL" id="KLL10763.1"/>
    </source>
</evidence>
<feature type="region of interest" description="Disordered" evidence="1">
    <location>
        <begin position="352"/>
        <end position="374"/>
    </location>
</feature>
<sequence length="532" mass="53014">MADNTRVPDAKAAAGRQLAIPGVLVLMPTPDSGTPVADPSAWQRAVLRSRLPRAAKLVALALASHCGVRVGEPVVPGLDESIAVCSPGLVTLASETGYSRTHVQRQIRLLRDLGWLLGLSRPAVRRPASFALTMSGQVRTGTPAAVATAVATAAAAGTSVAADSAAAASTAAPYPAGQRADVMPAAVTPRRRRAGLRPASDRPSAAARRRARITGAAMAKALMVVGDNSVVTASVPAGSFSAAVSPVPPPTSMTASPSVTRSGAVSAVDTSSTAGAGAAGSTQPEFPESAQPGNVRSETEQPPASGQSGTAPDATAPDEAVAPDGVIPVIGSQPAGMASDGIAPGAAVRAGVAPADGSGQAPVGSSPAQPVSPRRLVAEAAEQVVATLARAIRRDPQTLAVARDRIVHILAAGLWNAAELAMHLVDTVGSSAGAGRVDDPVDHVLRRLDHLPASSAECLCRSCRSWAPAPVAADHRASPAAPAAAAPAQAPSPVAMPRQVPSGLPELAAIEQAAAAGAAQARTRPHRATGAA</sequence>
<organism evidence="2 3">
    <name type="scientific">Protofrankia coriariae</name>
    <dbReference type="NCBI Taxonomy" id="1562887"/>
    <lineage>
        <taxon>Bacteria</taxon>
        <taxon>Bacillati</taxon>
        <taxon>Actinomycetota</taxon>
        <taxon>Actinomycetes</taxon>
        <taxon>Frankiales</taxon>
        <taxon>Frankiaceae</taxon>
        <taxon>Protofrankia</taxon>
    </lineage>
</organism>